<sequence>MDMTKPSEDGWIILKPLEDDWIISIASKLGEEKTRKDLISLLTKENIEDVDGKKLIKNWLIQFLGSGYDTNGYDNFRLTLAQQLGKFVPYVYPSISIIVSGEDSVRLLAVEAFGKLLEPQDCEDYLQDIYTRLLQDECWRVRCTLVNQLCELCEKLKDNSSR</sequence>
<dbReference type="Proteomes" id="UP000554482">
    <property type="component" value="Unassembled WGS sequence"/>
</dbReference>
<keyword evidence="1" id="KW-0677">Repeat</keyword>
<keyword evidence="3" id="KW-1185">Reference proteome</keyword>
<reference evidence="2 3" key="1">
    <citation type="submission" date="2020-06" db="EMBL/GenBank/DDBJ databases">
        <title>Transcriptomic and genomic resources for Thalictrum thalictroides and T. hernandezii: Facilitating candidate gene discovery in an emerging model plant lineage.</title>
        <authorList>
            <person name="Arias T."/>
            <person name="Riano-Pachon D.M."/>
            <person name="Di Stilio V.S."/>
        </authorList>
    </citation>
    <scope>NUCLEOTIDE SEQUENCE [LARGE SCALE GENOMIC DNA]</scope>
    <source>
        <strain evidence="3">cv. WT478/WT964</strain>
        <tissue evidence="2">Leaves</tissue>
    </source>
</reference>
<dbReference type="Pfam" id="PF02985">
    <property type="entry name" value="HEAT"/>
    <property type="match status" value="1"/>
</dbReference>
<evidence type="ECO:0000313" key="3">
    <source>
        <dbReference type="Proteomes" id="UP000554482"/>
    </source>
</evidence>
<dbReference type="GO" id="GO:0019888">
    <property type="term" value="F:protein phosphatase regulator activity"/>
    <property type="evidence" value="ECO:0007669"/>
    <property type="project" value="TreeGrafter"/>
</dbReference>
<proteinExistence type="predicted"/>
<evidence type="ECO:0000313" key="2">
    <source>
        <dbReference type="EMBL" id="KAF5204564.1"/>
    </source>
</evidence>
<accession>A0A7J6X4F7</accession>
<dbReference type="PANTHER" id="PTHR10648">
    <property type="entry name" value="SERINE/THREONINE-PROTEIN PHOSPHATASE PP2A 65 KDA REGULATORY SUBUNIT"/>
    <property type="match status" value="1"/>
</dbReference>
<protein>
    <submittedName>
        <fullName evidence="2">Uncharacterized protein</fullName>
    </submittedName>
</protein>
<dbReference type="EMBL" id="JABWDY010005290">
    <property type="protein sequence ID" value="KAF5204564.1"/>
    <property type="molecule type" value="Genomic_DNA"/>
</dbReference>
<dbReference type="AlphaFoldDB" id="A0A7J6X4F7"/>
<dbReference type="GO" id="GO:0000159">
    <property type="term" value="C:protein phosphatase type 2A complex"/>
    <property type="evidence" value="ECO:0007669"/>
    <property type="project" value="TreeGrafter"/>
</dbReference>
<dbReference type="GO" id="GO:0005829">
    <property type="term" value="C:cytosol"/>
    <property type="evidence" value="ECO:0007669"/>
    <property type="project" value="TreeGrafter"/>
</dbReference>
<dbReference type="InterPro" id="IPR011989">
    <property type="entry name" value="ARM-like"/>
</dbReference>
<dbReference type="InterPro" id="IPR016024">
    <property type="entry name" value="ARM-type_fold"/>
</dbReference>
<name>A0A7J6X4F7_THATH</name>
<organism evidence="2 3">
    <name type="scientific">Thalictrum thalictroides</name>
    <name type="common">Rue-anemone</name>
    <name type="synonym">Anemone thalictroides</name>
    <dbReference type="NCBI Taxonomy" id="46969"/>
    <lineage>
        <taxon>Eukaryota</taxon>
        <taxon>Viridiplantae</taxon>
        <taxon>Streptophyta</taxon>
        <taxon>Embryophyta</taxon>
        <taxon>Tracheophyta</taxon>
        <taxon>Spermatophyta</taxon>
        <taxon>Magnoliopsida</taxon>
        <taxon>Ranunculales</taxon>
        <taxon>Ranunculaceae</taxon>
        <taxon>Thalictroideae</taxon>
        <taxon>Thalictrum</taxon>
    </lineage>
</organism>
<dbReference type="InterPro" id="IPR051023">
    <property type="entry name" value="PP2A_Regulatory_Subunit_A"/>
</dbReference>
<dbReference type="GO" id="GO:0005634">
    <property type="term" value="C:nucleus"/>
    <property type="evidence" value="ECO:0007669"/>
    <property type="project" value="TreeGrafter"/>
</dbReference>
<gene>
    <name evidence="2" type="ORF">FRX31_005849</name>
</gene>
<dbReference type="InterPro" id="IPR000357">
    <property type="entry name" value="HEAT"/>
</dbReference>
<dbReference type="Gene3D" id="1.25.10.10">
    <property type="entry name" value="Leucine-rich Repeat Variant"/>
    <property type="match status" value="1"/>
</dbReference>
<comment type="caution">
    <text evidence="2">The sequence shown here is derived from an EMBL/GenBank/DDBJ whole genome shotgun (WGS) entry which is preliminary data.</text>
</comment>
<dbReference type="PANTHER" id="PTHR10648:SF4">
    <property type="entry name" value="PROTEIN PHOSPHATASE 2 (FORMERLY 2A), REGULATORY SUBUNIT A, BETA ISOFORM-RELATED"/>
    <property type="match status" value="1"/>
</dbReference>
<evidence type="ECO:0000256" key="1">
    <source>
        <dbReference type="ARBA" id="ARBA00022737"/>
    </source>
</evidence>
<dbReference type="SUPFAM" id="SSF48371">
    <property type="entry name" value="ARM repeat"/>
    <property type="match status" value="1"/>
</dbReference>